<dbReference type="InterPro" id="IPR026213">
    <property type="entry name" value="GRINL1"/>
</dbReference>
<name>A0ABN7TD37_OIKDI</name>
<protein>
    <submittedName>
        <fullName evidence="2">Oidioi.mRNA.OKI2018_I69.chr2.g7545.t1.cds</fullName>
    </submittedName>
</protein>
<gene>
    <name evidence="2" type="ORF">OKIOD_LOCUS16310</name>
</gene>
<feature type="region of interest" description="Disordered" evidence="1">
    <location>
        <begin position="197"/>
        <end position="229"/>
    </location>
</feature>
<proteinExistence type="predicted"/>
<dbReference type="PRINTS" id="PR02085">
    <property type="entry name" value="POLR2GRINL1"/>
</dbReference>
<dbReference type="EMBL" id="OU015567">
    <property type="protein sequence ID" value="CAG5113435.1"/>
    <property type="molecule type" value="Genomic_DNA"/>
</dbReference>
<organism evidence="2 3">
    <name type="scientific">Oikopleura dioica</name>
    <name type="common">Tunicate</name>
    <dbReference type="NCBI Taxonomy" id="34765"/>
    <lineage>
        <taxon>Eukaryota</taxon>
        <taxon>Metazoa</taxon>
        <taxon>Chordata</taxon>
        <taxon>Tunicata</taxon>
        <taxon>Appendicularia</taxon>
        <taxon>Copelata</taxon>
        <taxon>Oikopleuridae</taxon>
        <taxon>Oikopleura</taxon>
    </lineage>
</organism>
<dbReference type="Proteomes" id="UP001158576">
    <property type="component" value="Chromosome 2"/>
</dbReference>
<accession>A0ABN7TD37</accession>
<evidence type="ECO:0000256" key="1">
    <source>
        <dbReference type="SAM" id="MobiDB-lite"/>
    </source>
</evidence>
<keyword evidence="3" id="KW-1185">Reference proteome</keyword>
<evidence type="ECO:0000313" key="3">
    <source>
        <dbReference type="Proteomes" id="UP001158576"/>
    </source>
</evidence>
<evidence type="ECO:0000313" key="2">
    <source>
        <dbReference type="EMBL" id="CAG5113435.1"/>
    </source>
</evidence>
<feature type="region of interest" description="Disordered" evidence="1">
    <location>
        <begin position="123"/>
        <end position="154"/>
    </location>
</feature>
<sequence length="229" mass="26409">MDELVTLTRTVGAAAPQEKYTMKGLENLVRKEAFANVKQADRNKINLKVKTKDELDEMLAKQQKMLSNKSLISRLPDKGERIRNSVKEIEEELESRAAPTGDIVDLLQNLEIVEKRPSNAFIKKKEAEKAQSNSPKKFHAHRNEAYEKKNGAEKPVQILSIDESRSVCDMNKERERVWLKERELQKMKEGFKIPVIIQDSTGWRDRKDSENSDDSDDQRPASEDEEDQQ</sequence>
<reference evidence="2 3" key="1">
    <citation type="submission" date="2021-04" db="EMBL/GenBank/DDBJ databases">
        <authorList>
            <person name="Bliznina A."/>
        </authorList>
    </citation>
    <scope>NUCLEOTIDE SEQUENCE [LARGE SCALE GENOMIC DNA]</scope>
</reference>
<feature type="compositionally biased region" description="Basic and acidic residues" evidence="1">
    <location>
        <begin position="141"/>
        <end position="152"/>
    </location>
</feature>
<dbReference type="Pfam" id="PF15328">
    <property type="entry name" value="GCOM2"/>
    <property type="match status" value="1"/>
</dbReference>